<dbReference type="Gene3D" id="3.10.200.10">
    <property type="entry name" value="Alpha carbonic anhydrase"/>
    <property type="match status" value="1"/>
</dbReference>
<keyword evidence="12" id="KW-1185">Reference proteome</keyword>
<dbReference type="InterPro" id="IPR018338">
    <property type="entry name" value="Carbonic_anhydrase_a-class_CS"/>
</dbReference>
<dbReference type="GO" id="GO:0005886">
    <property type="term" value="C:plasma membrane"/>
    <property type="evidence" value="ECO:0007669"/>
    <property type="project" value="TreeGrafter"/>
</dbReference>
<comment type="function">
    <text evidence="9">Reversible hydration of carbon dioxide.</text>
</comment>
<evidence type="ECO:0000256" key="4">
    <source>
        <dbReference type="ARBA" id="ARBA00022723"/>
    </source>
</evidence>
<evidence type="ECO:0000256" key="5">
    <source>
        <dbReference type="ARBA" id="ARBA00022729"/>
    </source>
</evidence>
<dbReference type="CDD" id="cd03117">
    <property type="entry name" value="alpha_CA_IV_XV_like"/>
    <property type="match status" value="1"/>
</dbReference>
<dbReference type="SMART" id="SM01057">
    <property type="entry name" value="Carb_anhydrase"/>
    <property type="match status" value="1"/>
</dbReference>
<evidence type="ECO:0000256" key="2">
    <source>
        <dbReference type="ARBA" id="ARBA00010718"/>
    </source>
</evidence>
<sequence>MFPECGGQRQSPINIVTSTVQYDPALGPFAFDGHDHISNITVDHLGHSAHFALPQSMRIHGGGLPSVYKALQFHLHWGVNAGPGSEHTVDGERYPMELHIVYIKEEYQSLEEAESDSAGIAVLGFFFEASQEDNTHFDTVLEALRRVRFIGNTSSVAAFKLSDIIPPAHELSAYYRYSGSMTTPACNEAVIWTIFHKTLPASHRQLVEVAGEVWYWTGKPMTNIFRPAQQLNGRVVSRSSPLPDELSALTDSAVPFLSGSAFCLCSVLVSVSLYCAL</sequence>
<dbReference type="Pfam" id="PF00194">
    <property type="entry name" value="Carb_anhydrase"/>
    <property type="match status" value="1"/>
</dbReference>
<dbReference type="Proteomes" id="UP000823561">
    <property type="component" value="Chromosome 2"/>
</dbReference>
<comment type="catalytic activity">
    <reaction evidence="9">
        <text>hydrogencarbonate + H(+) = CO2 + H2O</text>
        <dbReference type="Rhea" id="RHEA:10748"/>
        <dbReference type="ChEBI" id="CHEBI:15377"/>
        <dbReference type="ChEBI" id="CHEBI:15378"/>
        <dbReference type="ChEBI" id="CHEBI:16526"/>
        <dbReference type="ChEBI" id="CHEBI:17544"/>
        <dbReference type="EC" id="4.2.1.1"/>
    </reaction>
</comment>
<accession>A0AAV6HFW6</accession>
<dbReference type="PROSITE" id="PS51144">
    <property type="entry name" value="ALPHA_CA_2"/>
    <property type="match status" value="1"/>
</dbReference>
<evidence type="ECO:0000256" key="1">
    <source>
        <dbReference type="ARBA" id="ARBA00001947"/>
    </source>
</evidence>
<gene>
    <name evidence="11" type="ORF">AALO_G00030440</name>
</gene>
<dbReference type="InterPro" id="IPR041874">
    <property type="entry name" value="CA4/CA15"/>
</dbReference>
<organism evidence="11 12">
    <name type="scientific">Alosa alosa</name>
    <name type="common">allis shad</name>
    <dbReference type="NCBI Taxonomy" id="278164"/>
    <lineage>
        <taxon>Eukaryota</taxon>
        <taxon>Metazoa</taxon>
        <taxon>Chordata</taxon>
        <taxon>Craniata</taxon>
        <taxon>Vertebrata</taxon>
        <taxon>Euteleostomi</taxon>
        <taxon>Actinopterygii</taxon>
        <taxon>Neopterygii</taxon>
        <taxon>Teleostei</taxon>
        <taxon>Clupei</taxon>
        <taxon>Clupeiformes</taxon>
        <taxon>Clupeoidei</taxon>
        <taxon>Clupeidae</taxon>
        <taxon>Alosa</taxon>
    </lineage>
</organism>
<dbReference type="FunFam" id="3.10.200.10:FF:000003">
    <property type="entry name" value="Carbonic anhydrase 12"/>
    <property type="match status" value="1"/>
</dbReference>
<evidence type="ECO:0000313" key="12">
    <source>
        <dbReference type="Proteomes" id="UP000823561"/>
    </source>
</evidence>
<dbReference type="SUPFAM" id="SSF51069">
    <property type="entry name" value="Carbonic anhydrase"/>
    <property type="match status" value="1"/>
</dbReference>
<proteinExistence type="inferred from homology"/>
<keyword evidence="5" id="KW-0732">Signal</keyword>
<evidence type="ECO:0000256" key="7">
    <source>
        <dbReference type="ARBA" id="ARBA00023180"/>
    </source>
</evidence>
<keyword evidence="7" id="KW-0325">Glycoprotein</keyword>
<evidence type="ECO:0000313" key="11">
    <source>
        <dbReference type="EMBL" id="KAG5284781.1"/>
    </source>
</evidence>
<comment type="caution">
    <text evidence="11">The sequence shown here is derived from an EMBL/GenBank/DDBJ whole genome shotgun (WGS) entry which is preliminary data.</text>
</comment>
<dbReference type="GO" id="GO:0004089">
    <property type="term" value="F:carbonate dehydratase activity"/>
    <property type="evidence" value="ECO:0007669"/>
    <property type="project" value="UniProtKB-UniRule"/>
</dbReference>
<evidence type="ECO:0000256" key="6">
    <source>
        <dbReference type="ARBA" id="ARBA00022833"/>
    </source>
</evidence>
<dbReference type="GO" id="GO:0008270">
    <property type="term" value="F:zinc ion binding"/>
    <property type="evidence" value="ECO:0007669"/>
    <property type="project" value="UniProtKB-UniRule"/>
</dbReference>
<keyword evidence="6 9" id="KW-0862">Zinc</keyword>
<comment type="cofactor">
    <cofactor evidence="1 9">
        <name>Zn(2+)</name>
        <dbReference type="ChEBI" id="CHEBI:29105"/>
    </cofactor>
</comment>
<comment type="similarity">
    <text evidence="2 9">Belongs to the alpha-carbonic anhydrase family.</text>
</comment>
<evidence type="ECO:0000256" key="8">
    <source>
        <dbReference type="ARBA" id="ARBA00023239"/>
    </source>
</evidence>
<protein>
    <recommendedName>
        <fullName evidence="3 9">Carbonic anhydrase</fullName>
        <ecNumber evidence="3 9">4.2.1.1</ecNumber>
    </recommendedName>
</protein>
<dbReference type="PROSITE" id="PS00162">
    <property type="entry name" value="ALPHA_CA_1"/>
    <property type="match status" value="1"/>
</dbReference>
<evidence type="ECO:0000259" key="10">
    <source>
        <dbReference type="PROSITE" id="PS51144"/>
    </source>
</evidence>
<reference evidence="11" key="1">
    <citation type="submission" date="2020-10" db="EMBL/GenBank/DDBJ databases">
        <title>Chromosome-scale genome assembly of the Allis shad, Alosa alosa.</title>
        <authorList>
            <person name="Margot Z."/>
            <person name="Christophe K."/>
            <person name="Cabau C."/>
            <person name="Louis A."/>
            <person name="Berthelot C."/>
            <person name="Parey E."/>
            <person name="Roest Crollius H."/>
            <person name="Montfort J."/>
            <person name="Robinson-Rechavi M."/>
            <person name="Bucao C."/>
            <person name="Bouchez O."/>
            <person name="Gislard M."/>
            <person name="Lluch J."/>
            <person name="Milhes M."/>
            <person name="Lampietro C."/>
            <person name="Lopez Roques C."/>
            <person name="Donnadieu C."/>
            <person name="Braasch I."/>
            <person name="Desvignes T."/>
            <person name="Postlethwait J."/>
            <person name="Bobe J."/>
            <person name="Guiguen Y."/>
        </authorList>
    </citation>
    <scope>NUCLEOTIDE SEQUENCE</scope>
    <source>
        <strain evidence="11">M-15738</strain>
        <tissue evidence="11">Blood</tissue>
    </source>
</reference>
<dbReference type="InterPro" id="IPR023561">
    <property type="entry name" value="Carbonic_anhydrase_a-class"/>
</dbReference>
<dbReference type="PANTHER" id="PTHR18952">
    <property type="entry name" value="CARBONIC ANHYDRASE"/>
    <property type="match status" value="1"/>
</dbReference>
<dbReference type="AlphaFoldDB" id="A0AAV6HFW6"/>
<keyword evidence="8 9" id="KW-0456">Lyase</keyword>
<dbReference type="EC" id="4.2.1.1" evidence="3 9"/>
<dbReference type="InterPro" id="IPR036398">
    <property type="entry name" value="CA_dom_sf"/>
</dbReference>
<evidence type="ECO:0000256" key="3">
    <source>
        <dbReference type="ARBA" id="ARBA00012925"/>
    </source>
</evidence>
<keyword evidence="4 9" id="KW-0479">Metal-binding</keyword>
<name>A0AAV6HFW6_9TELE</name>
<dbReference type="InterPro" id="IPR001148">
    <property type="entry name" value="CA_dom"/>
</dbReference>
<feature type="domain" description="Alpha-carbonic anhydrase" evidence="10">
    <location>
        <begin position="1"/>
        <end position="240"/>
    </location>
</feature>
<dbReference type="PANTHER" id="PTHR18952:SF202">
    <property type="entry name" value="CARBONIC ANHYDRASE"/>
    <property type="match status" value="1"/>
</dbReference>
<dbReference type="EMBL" id="JADWDJ010000002">
    <property type="protein sequence ID" value="KAG5284781.1"/>
    <property type="molecule type" value="Genomic_DNA"/>
</dbReference>
<evidence type="ECO:0000256" key="9">
    <source>
        <dbReference type="RuleBase" id="RU367011"/>
    </source>
</evidence>